<comment type="caution">
    <text evidence="1">The sequence shown here is derived from an EMBL/GenBank/DDBJ whole genome shotgun (WGS) entry which is preliminary data.</text>
</comment>
<accession>A0A2S9T120</accession>
<evidence type="ECO:0000313" key="1">
    <source>
        <dbReference type="EMBL" id="PRM92520.1"/>
    </source>
</evidence>
<evidence type="ECO:0000313" key="2">
    <source>
        <dbReference type="Proteomes" id="UP000238281"/>
    </source>
</evidence>
<dbReference type="Proteomes" id="UP000238281">
    <property type="component" value="Unassembled WGS sequence"/>
</dbReference>
<dbReference type="RefSeq" id="WP_105916125.1">
    <property type="nucleotide sequence ID" value="NZ_JAODCN010000017.1"/>
</dbReference>
<dbReference type="EMBL" id="NXGE01000011">
    <property type="protein sequence ID" value="PRM92520.1"/>
    <property type="molecule type" value="Genomic_DNA"/>
</dbReference>
<dbReference type="AlphaFoldDB" id="A0A2S9T120"/>
<sequence>MKTIELKNALPLSVFSHEMVSSILEKSFSNVNEKISNLVKNGDLIRLKKGFYTFSKPYQTKQIDLISVANSLYTPSYISFDYALSYYGMIPERVSEITSATSKNEKLFETPIGRFSYKKVSIEAYSLGVDWIYDDIEGGKFIATPEKALCDKIKYDRGIGTLTQTSMSEYLKYDLRIDITKPLNYELIEIIAKAYKSRNLKTLATLVKKGKI</sequence>
<organism evidence="1 2">
    <name type="scientific">Aliarcobacter cryaerophilus</name>
    <dbReference type="NCBI Taxonomy" id="28198"/>
    <lineage>
        <taxon>Bacteria</taxon>
        <taxon>Pseudomonadati</taxon>
        <taxon>Campylobacterota</taxon>
        <taxon>Epsilonproteobacteria</taxon>
        <taxon>Campylobacterales</taxon>
        <taxon>Arcobacteraceae</taxon>
        <taxon>Aliarcobacter</taxon>
    </lineage>
</organism>
<evidence type="ECO:0008006" key="3">
    <source>
        <dbReference type="Google" id="ProtNLM"/>
    </source>
</evidence>
<proteinExistence type="predicted"/>
<protein>
    <recommendedName>
        <fullName evidence="3">Type IV toxin-antitoxin system AbiEi family antitoxin domain-containing protein</fullName>
    </recommendedName>
</protein>
<gene>
    <name evidence="1" type="ORF">CJ673_10560</name>
</gene>
<name>A0A2S9T120_9BACT</name>
<reference evidence="1 2" key="1">
    <citation type="submission" date="2017-09" db="EMBL/GenBank/DDBJ databases">
        <title>Reassesment of A. cryaerophilus.</title>
        <authorList>
            <person name="Perez-Cataluna A."/>
            <person name="Collado L."/>
            <person name="Salgado O."/>
            <person name="Lefinanco V."/>
            <person name="Figueras M.J."/>
        </authorList>
    </citation>
    <scope>NUCLEOTIDE SEQUENCE [LARGE SCALE GENOMIC DNA]</scope>
    <source>
        <strain evidence="1 2">LMG 10210</strain>
    </source>
</reference>